<comment type="caution">
    <text evidence="13">The sequence shown here is derived from an EMBL/GenBank/DDBJ whole genome shotgun (WGS) entry which is preliminary data.</text>
</comment>
<dbReference type="Pfam" id="PF02852">
    <property type="entry name" value="Pyr_redox_dim"/>
    <property type="match status" value="1"/>
</dbReference>
<dbReference type="SUPFAM" id="SSF51905">
    <property type="entry name" value="FAD/NAD(P)-binding domain"/>
    <property type="match status" value="1"/>
</dbReference>
<feature type="binding site" evidence="8">
    <location>
        <position position="315"/>
    </location>
    <ligand>
        <name>FAD</name>
        <dbReference type="ChEBI" id="CHEBI:57692"/>
    </ligand>
</feature>
<sequence length="502" mass="56345">MKRFDIIVIGSGSANIVVDEALEKGLKCAMIENGKFGGTCLTRGCIPTKVMVTVADFIRQAQKASKIGINIKDISVDFDKVSKRVWQKIDESKDVYQYYKSKENLTVYEGTAKFISDKEIKVVFNDSAKQDEIITADKIVIGAGARTKVPKIEGLEEVGYLTSESFFGDKFPKKPYESVTVIGGGYIGVEFAHILSALGSKVNIVQHNMYLLPKEEEDISVTIPEILSKYGIDVYTNKDTIRTYMQDGKKILEFKNISNGRLYSVKSDEIIVAPGVMSNADTLDIQNTSIELEKGYIKTNEFLETTVDGVYAIGDINGKYQFRHKANYEAEILSHNLFYAEDNDYEFASYDAVPAVTYIYPQVAHVGLTEKEARKKGYKIQVALHYYYQTAKGFALGYNEGEEGDGFVKIIIEKDSKKILGVHIIGDEASILLQPYVELMNAGEKTIQPINEEIGSQLTKRLRKENYKCNLNPNTIELTNKTMVAHPSLSEVSIWTKYMDFK</sequence>
<evidence type="ECO:0000313" key="14">
    <source>
        <dbReference type="Proteomes" id="UP000006437"/>
    </source>
</evidence>
<feature type="binding site" evidence="8">
    <location>
        <position position="275"/>
    </location>
    <ligand>
        <name>NAD(+)</name>
        <dbReference type="ChEBI" id="CHEBI:57540"/>
    </ligand>
</feature>
<dbReference type="Gene3D" id="3.50.50.60">
    <property type="entry name" value="FAD/NAD(P)-binding domain"/>
    <property type="match status" value="2"/>
</dbReference>
<dbReference type="AlphaFoldDB" id="G9X1C3"/>
<evidence type="ECO:0000256" key="8">
    <source>
        <dbReference type="PIRSR" id="PIRSR000350-3"/>
    </source>
</evidence>
<dbReference type="PRINTS" id="PR00368">
    <property type="entry name" value="FADPNR"/>
</dbReference>
<dbReference type="InterPro" id="IPR036188">
    <property type="entry name" value="FAD/NAD-bd_sf"/>
</dbReference>
<organism evidence="13 14">
    <name type="scientific">Peptoanaerobacter stomatis</name>
    <dbReference type="NCBI Taxonomy" id="796937"/>
    <lineage>
        <taxon>Bacteria</taxon>
        <taxon>Bacillati</taxon>
        <taxon>Bacillota</taxon>
        <taxon>Clostridia</taxon>
        <taxon>Peptostreptococcales</taxon>
        <taxon>Filifactoraceae</taxon>
        <taxon>Peptoanaerobacter</taxon>
    </lineage>
</organism>
<keyword evidence="3 8" id="KW-0274">FAD</keyword>
<keyword evidence="7 10" id="KW-0676">Redox-active center</keyword>
<evidence type="ECO:0000256" key="7">
    <source>
        <dbReference type="ARBA" id="ARBA00023284"/>
    </source>
</evidence>
<reference evidence="13 14" key="1">
    <citation type="submission" date="2011-08" db="EMBL/GenBank/DDBJ databases">
        <title>The Genome Sequence of Eubacteriaceae bacterium ACC19a.</title>
        <authorList>
            <consortium name="The Broad Institute Genome Sequencing Platform"/>
            <person name="Earl A."/>
            <person name="Ward D."/>
            <person name="Feldgarden M."/>
            <person name="Gevers D."/>
            <person name="Sizova M."/>
            <person name="Hazen A."/>
            <person name="Epstein S."/>
            <person name="Young S.K."/>
            <person name="Zeng Q."/>
            <person name="Gargeya S."/>
            <person name="Fitzgerald M."/>
            <person name="Haas B."/>
            <person name="Abouelleil A."/>
            <person name="Alvarado L."/>
            <person name="Arachchi H.M."/>
            <person name="Berlin A."/>
            <person name="Brown A."/>
            <person name="Chapman S.B."/>
            <person name="Chen Z."/>
            <person name="Dunbar C."/>
            <person name="Freedman E."/>
            <person name="Gearin G."/>
            <person name="Gellesch M."/>
            <person name="Goldberg J."/>
            <person name="Griggs A."/>
            <person name="Gujja S."/>
            <person name="Heiman D."/>
            <person name="Howarth C."/>
            <person name="Larson L."/>
            <person name="Lui A."/>
            <person name="MacDonald P.J.P."/>
            <person name="Montmayeur A."/>
            <person name="Murphy C."/>
            <person name="Neiman D."/>
            <person name="Pearson M."/>
            <person name="Priest M."/>
            <person name="Roberts A."/>
            <person name="Saif S."/>
            <person name="Shea T."/>
            <person name="Shenoy N."/>
            <person name="Sisk P."/>
            <person name="Stolte C."/>
            <person name="Sykes S."/>
            <person name="Wortman J."/>
            <person name="Nusbaum C."/>
            <person name="Birren B."/>
        </authorList>
    </citation>
    <scope>NUCLEOTIDE SEQUENCE [LARGE SCALE GENOMIC DNA]</scope>
    <source>
        <strain evidence="13 14">ACC19a</strain>
    </source>
</reference>
<feature type="disulfide bond" description="Redox-active" evidence="9">
    <location>
        <begin position="40"/>
        <end position="45"/>
    </location>
</feature>
<dbReference type="PROSITE" id="PS00076">
    <property type="entry name" value="PYRIDINE_REDOX_1"/>
    <property type="match status" value="1"/>
</dbReference>
<name>G9X1C3_9FIRM</name>
<protein>
    <recommendedName>
        <fullName evidence="15">Pyridine nucleotide-disulfide oxidoreductase</fullName>
    </recommendedName>
</protein>
<dbReference type="GO" id="GO:0006103">
    <property type="term" value="P:2-oxoglutarate metabolic process"/>
    <property type="evidence" value="ECO:0007669"/>
    <property type="project" value="TreeGrafter"/>
</dbReference>
<keyword evidence="5 8" id="KW-0520">NAD</keyword>
<dbReference type="Gene3D" id="3.30.390.30">
    <property type="match status" value="1"/>
</dbReference>
<evidence type="ECO:0000256" key="4">
    <source>
        <dbReference type="ARBA" id="ARBA00023002"/>
    </source>
</evidence>
<comment type="cofactor">
    <cofactor evidence="8">
        <name>FAD</name>
        <dbReference type="ChEBI" id="CHEBI:57692"/>
    </cofactor>
    <text evidence="8">Binds 1 FAD per subunit.</text>
</comment>
<dbReference type="InterPro" id="IPR004099">
    <property type="entry name" value="Pyr_nucl-diS_OxRdtase_dimer"/>
</dbReference>
<keyword evidence="4 10" id="KW-0560">Oxidoreductase</keyword>
<feature type="binding site" evidence="8">
    <location>
        <position position="49"/>
    </location>
    <ligand>
        <name>FAD</name>
        <dbReference type="ChEBI" id="CHEBI:57692"/>
    </ligand>
</feature>
<accession>G9X1C3</accession>
<dbReference type="RefSeq" id="WP_009526383.1">
    <property type="nucleotide sequence ID" value="NZ_JH414572.1"/>
</dbReference>
<dbReference type="GO" id="GO:0004148">
    <property type="term" value="F:dihydrolipoyl dehydrogenase (NADH) activity"/>
    <property type="evidence" value="ECO:0007669"/>
    <property type="project" value="TreeGrafter"/>
</dbReference>
<dbReference type="Proteomes" id="UP000006437">
    <property type="component" value="Unassembled WGS sequence"/>
</dbReference>
<dbReference type="InterPro" id="IPR016156">
    <property type="entry name" value="FAD/NAD-linked_Rdtase_dimer_sf"/>
</dbReference>
<keyword evidence="8" id="KW-0547">Nucleotide-binding</keyword>
<evidence type="ECO:0000256" key="2">
    <source>
        <dbReference type="ARBA" id="ARBA00022630"/>
    </source>
</evidence>
<gene>
    <name evidence="13" type="ORF">HMPREF9629_02167</name>
</gene>
<evidence type="ECO:0000256" key="1">
    <source>
        <dbReference type="ARBA" id="ARBA00007532"/>
    </source>
</evidence>
<dbReference type="InterPro" id="IPR023753">
    <property type="entry name" value="FAD/NAD-binding_dom"/>
</dbReference>
<feature type="binding site" evidence="8">
    <location>
        <begin position="183"/>
        <end position="190"/>
    </location>
    <ligand>
        <name>NAD(+)</name>
        <dbReference type="ChEBI" id="CHEBI:57540"/>
    </ligand>
</feature>
<feature type="domain" description="FAD/NAD(P)-binding" evidence="12">
    <location>
        <begin position="4"/>
        <end position="329"/>
    </location>
</feature>
<evidence type="ECO:0000256" key="9">
    <source>
        <dbReference type="PIRSR" id="PIRSR000350-4"/>
    </source>
</evidence>
<dbReference type="InterPro" id="IPR001100">
    <property type="entry name" value="Pyr_nuc-diS_OxRdtase"/>
</dbReference>
<dbReference type="PRINTS" id="PR00411">
    <property type="entry name" value="PNDRDTASEI"/>
</dbReference>
<evidence type="ECO:0000256" key="10">
    <source>
        <dbReference type="RuleBase" id="RU003691"/>
    </source>
</evidence>
<proteinExistence type="inferred from homology"/>
<dbReference type="GO" id="GO:0050660">
    <property type="term" value="F:flavin adenine dinucleotide binding"/>
    <property type="evidence" value="ECO:0007669"/>
    <property type="project" value="TreeGrafter"/>
</dbReference>
<dbReference type="InterPro" id="IPR050151">
    <property type="entry name" value="Class-I_Pyr_Nuc-Dis_Oxidored"/>
</dbReference>
<dbReference type="BioCyc" id="EBAC796937-HMP:GMGH-2195-MONOMER"/>
<keyword evidence="6" id="KW-1015">Disulfide bond</keyword>
<dbReference type="PATRIC" id="fig|796937.3.peg.1419"/>
<evidence type="ECO:0000256" key="6">
    <source>
        <dbReference type="ARBA" id="ARBA00023157"/>
    </source>
</evidence>
<evidence type="ECO:0000256" key="5">
    <source>
        <dbReference type="ARBA" id="ARBA00023027"/>
    </source>
</evidence>
<dbReference type="Pfam" id="PF07992">
    <property type="entry name" value="Pyr_redox_2"/>
    <property type="match status" value="1"/>
</dbReference>
<feature type="domain" description="Pyridine nucleotide-disulphide oxidoreductase dimerisation" evidence="11">
    <location>
        <begin position="353"/>
        <end position="444"/>
    </location>
</feature>
<dbReference type="PIRSF" id="PIRSF000350">
    <property type="entry name" value="Mercury_reductase_MerA"/>
    <property type="match status" value="1"/>
</dbReference>
<keyword evidence="2 10" id="KW-0285">Flavoprotein</keyword>
<evidence type="ECO:0000259" key="11">
    <source>
        <dbReference type="Pfam" id="PF02852"/>
    </source>
</evidence>
<dbReference type="SUPFAM" id="SSF55424">
    <property type="entry name" value="FAD/NAD-linked reductases, dimerisation (C-terminal) domain"/>
    <property type="match status" value="1"/>
</dbReference>
<evidence type="ECO:0000256" key="3">
    <source>
        <dbReference type="ARBA" id="ARBA00022827"/>
    </source>
</evidence>
<dbReference type="InterPro" id="IPR012999">
    <property type="entry name" value="Pyr_OxRdtase_I_AS"/>
</dbReference>
<evidence type="ECO:0000313" key="13">
    <source>
        <dbReference type="EMBL" id="EHL14492.1"/>
    </source>
</evidence>
<dbReference type="HOGENOM" id="CLU_016755_1_2_9"/>
<dbReference type="PANTHER" id="PTHR22912:SF217">
    <property type="entry name" value="DIHYDROLIPOYL DEHYDROGENASE"/>
    <property type="match status" value="1"/>
</dbReference>
<dbReference type="PANTHER" id="PTHR22912">
    <property type="entry name" value="DISULFIDE OXIDOREDUCTASE"/>
    <property type="match status" value="1"/>
</dbReference>
<evidence type="ECO:0000259" key="12">
    <source>
        <dbReference type="Pfam" id="PF07992"/>
    </source>
</evidence>
<evidence type="ECO:0008006" key="15">
    <source>
        <dbReference type="Google" id="ProtNLM"/>
    </source>
</evidence>
<comment type="similarity">
    <text evidence="1 10">Belongs to the class-I pyridine nucleotide-disulfide oxidoreductase family.</text>
</comment>
<dbReference type="EMBL" id="AFZE01000029">
    <property type="protein sequence ID" value="EHL14492.1"/>
    <property type="molecule type" value="Genomic_DNA"/>
</dbReference>